<dbReference type="Pfam" id="PF01393">
    <property type="entry name" value="Chromo_shadow"/>
    <property type="match status" value="1"/>
</dbReference>
<dbReference type="InterPro" id="IPR017984">
    <property type="entry name" value="Chromo_dom_subgr"/>
</dbReference>
<sequence length="188" mass="21749">MADEGSERFEIERIVDKRYRNDRLEYLIKWRGYPDSQNTWEPSSNIEGEQESELLAEYEAYNKQQQHKLGNSGQRPPLNNNNNNNISPSKRRNDELMNSGMKKRPGFQSTNTPSGFDRGFEAEKVLGATDSAGELMLLVKWRHSDEADLVPARIVNVKCPNLVIEFYEQHSFWVRLPKLNQTDGSTTR</sequence>
<dbReference type="CDD" id="cd00034">
    <property type="entry name" value="CSD"/>
    <property type="match status" value="1"/>
</dbReference>
<dbReference type="SUPFAM" id="SSF54160">
    <property type="entry name" value="Chromo domain-like"/>
    <property type="match status" value="2"/>
</dbReference>
<dbReference type="InterPro" id="IPR023780">
    <property type="entry name" value="Chromo_domain"/>
</dbReference>
<dbReference type="Gene3D" id="2.40.50.40">
    <property type="match status" value="2"/>
</dbReference>
<dbReference type="SMART" id="SM00300">
    <property type="entry name" value="ChSh"/>
    <property type="match status" value="1"/>
</dbReference>
<evidence type="ECO:0000256" key="1">
    <source>
        <dbReference type="ARBA" id="ARBA00004123"/>
    </source>
</evidence>
<dbReference type="GO" id="GO:0000792">
    <property type="term" value="C:heterochromatin"/>
    <property type="evidence" value="ECO:0007669"/>
    <property type="project" value="UniProtKB-ARBA"/>
</dbReference>
<accession>A0A813TMK2</accession>
<comment type="subcellular location">
    <subcellularLocation>
        <location evidence="1">Nucleus</location>
    </subcellularLocation>
</comment>
<evidence type="ECO:0000256" key="2">
    <source>
        <dbReference type="ARBA" id="ARBA00022737"/>
    </source>
</evidence>
<dbReference type="CDD" id="cd00024">
    <property type="entry name" value="CD_CSD"/>
    <property type="match status" value="1"/>
</dbReference>
<name>A0A813TMK2_ADIRI</name>
<dbReference type="PANTHER" id="PTHR22812">
    <property type="entry name" value="CHROMOBOX PROTEIN"/>
    <property type="match status" value="1"/>
</dbReference>
<dbReference type="InterPro" id="IPR023779">
    <property type="entry name" value="Chromodomain_CS"/>
</dbReference>
<proteinExistence type="predicted"/>
<dbReference type="PRINTS" id="PR00504">
    <property type="entry name" value="CHROMODOMAIN"/>
</dbReference>
<protein>
    <recommendedName>
        <fullName evidence="5">Chromo domain-containing protein</fullName>
    </recommendedName>
</protein>
<dbReference type="PROSITE" id="PS00598">
    <property type="entry name" value="CHROMO_1"/>
    <property type="match status" value="1"/>
</dbReference>
<keyword evidence="2" id="KW-0677">Repeat</keyword>
<dbReference type="AlphaFoldDB" id="A0A813TMK2"/>
<evidence type="ECO:0000256" key="4">
    <source>
        <dbReference type="SAM" id="MobiDB-lite"/>
    </source>
</evidence>
<dbReference type="EMBL" id="CAJNOR010000134">
    <property type="protein sequence ID" value="CAF0811551.1"/>
    <property type="molecule type" value="Genomic_DNA"/>
</dbReference>
<evidence type="ECO:0000256" key="3">
    <source>
        <dbReference type="ARBA" id="ARBA00023242"/>
    </source>
</evidence>
<dbReference type="InterPro" id="IPR000953">
    <property type="entry name" value="Chromo/chromo_shadow_dom"/>
</dbReference>
<feature type="domain" description="Chromo" evidence="5">
    <location>
        <begin position="120"/>
        <end position="178"/>
    </location>
</feature>
<keyword evidence="8" id="KW-1185">Reference proteome</keyword>
<dbReference type="Proteomes" id="UP000663852">
    <property type="component" value="Unassembled WGS sequence"/>
</dbReference>
<dbReference type="EMBL" id="CAJNOJ010000001">
    <property type="protein sequence ID" value="CAF0720576.1"/>
    <property type="molecule type" value="Genomic_DNA"/>
</dbReference>
<feature type="compositionally biased region" description="Polar residues" evidence="4">
    <location>
        <begin position="65"/>
        <end position="78"/>
    </location>
</feature>
<dbReference type="FunFam" id="2.40.50.40:FF:000031">
    <property type="entry name" value="Heterochromatin protein 1"/>
    <property type="match status" value="1"/>
</dbReference>
<feature type="domain" description="Chromo" evidence="5">
    <location>
        <begin position="9"/>
        <end position="70"/>
    </location>
</feature>
<evidence type="ECO:0000313" key="8">
    <source>
        <dbReference type="Proteomes" id="UP000663828"/>
    </source>
</evidence>
<dbReference type="Pfam" id="PF00385">
    <property type="entry name" value="Chromo"/>
    <property type="match status" value="1"/>
</dbReference>
<organism evidence="7 8">
    <name type="scientific">Adineta ricciae</name>
    <name type="common">Rotifer</name>
    <dbReference type="NCBI Taxonomy" id="249248"/>
    <lineage>
        <taxon>Eukaryota</taxon>
        <taxon>Metazoa</taxon>
        <taxon>Spiralia</taxon>
        <taxon>Gnathifera</taxon>
        <taxon>Rotifera</taxon>
        <taxon>Eurotatoria</taxon>
        <taxon>Bdelloidea</taxon>
        <taxon>Adinetida</taxon>
        <taxon>Adinetidae</taxon>
        <taxon>Adineta</taxon>
    </lineage>
</organism>
<dbReference type="PROSITE" id="PS50013">
    <property type="entry name" value="CHROMO_2"/>
    <property type="match status" value="2"/>
</dbReference>
<dbReference type="SMART" id="SM00298">
    <property type="entry name" value="CHROMO"/>
    <property type="match status" value="2"/>
</dbReference>
<evidence type="ECO:0000313" key="6">
    <source>
        <dbReference type="EMBL" id="CAF0720576.1"/>
    </source>
</evidence>
<feature type="region of interest" description="Disordered" evidence="4">
    <location>
        <begin position="65"/>
        <end position="118"/>
    </location>
</feature>
<dbReference type="OrthoDB" id="433924at2759"/>
<dbReference type="InterPro" id="IPR051219">
    <property type="entry name" value="Heterochromatin_chromo-domain"/>
</dbReference>
<dbReference type="Proteomes" id="UP000663828">
    <property type="component" value="Unassembled WGS sequence"/>
</dbReference>
<reference evidence="7" key="1">
    <citation type="submission" date="2021-02" db="EMBL/GenBank/DDBJ databases">
        <authorList>
            <person name="Nowell W R."/>
        </authorList>
    </citation>
    <scope>NUCLEOTIDE SEQUENCE</scope>
</reference>
<gene>
    <name evidence="6" type="ORF">EDS130_LOCUS205</name>
    <name evidence="7" type="ORF">XAT740_LOCUS3490</name>
</gene>
<evidence type="ECO:0000313" key="7">
    <source>
        <dbReference type="EMBL" id="CAF0811551.1"/>
    </source>
</evidence>
<dbReference type="GO" id="GO:0005634">
    <property type="term" value="C:nucleus"/>
    <property type="evidence" value="ECO:0007669"/>
    <property type="project" value="UniProtKB-SubCell"/>
</dbReference>
<dbReference type="InterPro" id="IPR008251">
    <property type="entry name" value="Chromo_shadow_dom"/>
</dbReference>
<evidence type="ECO:0000259" key="5">
    <source>
        <dbReference type="PROSITE" id="PS50013"/>
    </source>
</evidence>
<dbReference type="InterPro" id="IPR016197">
    <property type="entry name" value="Chromo-like_dom_sf"/>
</dbReference>
<comment type="caution">
    <text evidence="7">The sequence shown here is derived from an EMBL/GenBank/DDBJ whole genome shotgun (WGS) entry which is preliminary data.</text>
</comment>
<keyword evidence="3" id="KW-0539">Nucleus</keyword>